<dbReference type="Proteomes" id="UP000234662">
    <property type="component" value="Unassembled WGS sequence"/>
</dbReference>
<dbReference type="InterPro" id="IPR013149">
    <property type="entry name" value="ADH-like_C"/>
</dbReference>
<evidence type="ECO:0000256" key="9">
    <source>
        <dbReference type="ARBA" id="ARBA00049243"/>
    </source>
</evidence>
<feature type="domain" description="Enoyl reductase (ER)" evidence="11">
    <location>
        <begin position="10"/>
        <end position="331"/>
    </location>
</feature>
<evidence type="ECO:0000256" key="6">
    <source>
        <dbReference type="ARBA" id="ARBA00023002"/>
    </source>
</evidence>
<evidence type="ECO:0000256" key="4">
    <source>
        <dbReference type="ARBA" id="ARBA00022723"/>
    </source>
</evidence>
<dbReference type="PANTHER" id="PTHR42940:SF8">
    <property type="entry name" value="VACUOLAR PROTEIN SORTING-ASSOCIATED PROTEIN 11"/>
    <property type="match status" value="1"/>
</dbReference>
<dbReference type="Gene3D" id="3.40.50.720">
    <property type="entry name" value="NAD(P)-binding Rossmann-like Domain"/>
    <property type="match status" value="1"/>
</dbReference>
<dbReference type="NCBIfam" id="TIGR02822">
    <property type="entry name" value="adh_fam_2"/>
    <property type="match status" value="1"/>
</dbReference>
<reference evidence="12 13" key="1">
    <citation type="submission" date="2017-12" db="EMBL/GenBank/DDBJ databases">
        <title>Phylogenetic diversity of female urinary microbiome.</title>
        <authorList>
            <person name="Thomas-White K."/>
            <person name="Wolfe A.J."/>
        </authorList>
    </citation>
    <scope>NUCLEOTIDE SEQUENCE [LARGE SCALE GENOMIC DNA]</scope>
    <source>
        <strain evidence="12 13">UMB0777</strain>
    </source>
</reference>
<dbReference type="InterPro" id="IPR014187">
    <property type="entry name" value="ADH_Zn_typ-2"/>
</dbReference>
<dbReference type="InterPro" id="IPR013154">
    <property type="entry name" value="ADH-like_N"/>
</dbReference>
<accession>A0A2I1R0K0</accession>
<dbReference type="RefSeq" id="WP_101823296.1">
    <property type="nucleotide sequence ID" value="NZ_PKJC01000055.1"/>
</dbReference>
<dbReference type="InterPro" id="IPR011032">
    <property type="entry name" value="GroES-like_sf"/>
</dbReference>
<dbReference type="GO" id="GO:0004022">
    <property type="term" value="F:alcohol dehydrogenase (NAD+) activity"/>
    <property type="evidence" value="ECO:0007669"/>
    <property type="project" value="UniProtKB-EC"/>
</dbReference>
<evidence type="ECO:0000256" key="7">
    <source>
        <dbReference type="ARBA" id="ARBA00023027"/>
    </source>
</evidence>
<comment type="caution">
    <text evidence="12">The sequence shown here is derived from an EMBL/GenBank/DDBJ whole genome shotgun (WGS) entry which is preliminary data.</text>
</comment>
<dbReference type="AlphaFoldDB" id="A0A2I1R0K0"/>
<dbReference type="FunFam" id="3.40.50.720:FF:000275">
    <property type="entry name" value="Alcohol dehydrogenase AdhA"/>
    <property type="match status" value="1"/>
</dbReference>
<comment type="cofactor">
    <cofactor evidence="1">
        <name>Zn(2+)</name>
        <dbReference type="ChEBI" id="CHEBI:29105"/>
    </cofactor>
</comment>
<dbReference type="SMART" id="SM00829">
    <property type="entry name" value="PKS_ER"/>
    <property type="match status" value="1"/>
</dbReference>
<gene>
    <name evidence="12" type="ORF">CYJ73_25945</name>
</gene>
<dbReference type="InterPro" id="IPR036291">
    <property type="entry name" value="NAD(P)-bd_dom_sf"/>
</dbReference>
<dbReference type="GO" id="GO:0046872">
    <property type="term" value="F:metal ion binding"/>
    <property type="evidence" value="ECO:0007669"/>
    <property type="project" value="UniProtKB-KW"/>
</dbReference>
<evidence type="ECO:0000256" key="2">
    <source>
        <dbReference type="ARBA" id="ARBA00008072"/>
    </source>
</evidence>
<evidence type="ECO:0000256" key="5">
    <source>
        <dbReference type="ARBA" id="ARBA00022833"/>
    </source>
</evidence>
<evidence type="ECO:0000313" key="12">
    <source>
        <dbReference type="EMBL" id="PKZ62660.1"/>
    </source>
</evidence>
<evidence type="ECO:0000256" key="3">
    <source>
        <dbReference type="ARBA" id="ARBA00013190"/>
    </source>
</evidence>
<dbReference type="Pfam" id="PF08240">
    <property type="entry name" value="ADH_N"/>
    <property type="match status" value="1"/>
</dbReference>
<dbReference type="EMBL" id="PKJC01000055">
    <property type="protein sequence ID" value="PKZ62660.1"/>
    <property type="molecule type" value="Genomic_DNA"/>
</dbReference>
<keyword evidence="4" id="KW-0479">Metal-binding</keyword>
<name>A0A2I1R0K0_9ACTN</name>
<protein>
    <recommendedName>
        <fullName evidence="10">Probable alcohol dehydrogenase AdhA</fullName>
        <ecNumber evidence="3">1.1.1.1</ecNumber>
    </recommendedName>
</protein>
<organism evidence="12 13">
    <name type="scientific">Gordonia terrae</name>
    <dbReference type="NCBI Taxonomy" id="2055"/>
    <lineage>
        <taxon>Bacteria</taxon>
        <taxon>Bacillati</taxon>
        <taxon>Actinomycetota</taxon>
        <taxon>Actinomycetes</taxon>
        <taxon>Mycobacteriales</taxon>
        <taxon>Gordoniaceae</taxon>
        <taxon>Gordonia</taxon>
    </lineage>
</organism>
<sequence length="338" mass="36318">MRAWSVTTPGPISSTPLHLREVPRPVPSAGELLIAVEACGVCRTDLHVCEGELPVHRSHVTPGHEVVGRVVEIGMDTDTAFRLGDQVGVPWLRSTCGVCPYCRRGAENLCPSSTYTGWDADGGYAEYMVAPADFALPLPDGYTVDELAPLLCAGIIGYRALRRTSLPEGGRLGLYGFGGSAHLVAQVALQRGASVHVMTREPHARSLARELGATSVGDVRSHPSELLDAAIIFAPVGDLVPVALSALDRGGVLALAGIHMSDTPPLNYQRHLFHEREVRSVEANTREDAIEFLRFGAQHRLTVTTTSYPLENALTALRDLKAGRFAGAAVLRPAHRLY</sequence>
<keyword evidence="7" id="KW-0520">NAD</keyword>
<evidence type="ECO:0000256" key="8">
    <source>
        <dbReference type="ARBA" id="ARBA00049164"/>
    </source>
</evidence>
<comment type="similarity">
    <text evidence="2">Belongs to the zinc-containing alcohol dehydrogenase family.</text>
</comment>
<evidence type="ECO:0000256" key="10">
    <source>
        <dbReference type="ARBA" id="ARBA00068251"/>
    </source>
</evidence>
<dbReference type="Gene3D" id="3.90.180.10">
    <property type="entry name" value="Medium-chain alcohol dehydrogenases, catalytic domain"/>
    <property type="match status" value="1"/>
</dbReference>
<comment type="catalytic activity">
    <reaction evidence="9">
        <text>a primary alcohol + NAD(+) = an aldehyde + NADH + H(+)</text>
        <dbReference type="Rhea" id="RHEA:10736"/>
        <dbReference type="ChEBI" id="CHEBI:15378"/>
        <dbReference type="ChEBI" id="CHEBI:15734"/>
        <dbReference type="ChEBI" id="CHEBI:17478"/>
        <dbReference type="ChEBI" id="CHEBI:57540"/>
        <dbReference type="ChEBI" id="CHEBI:57945"/>
        <dbReference type="EC" id="1.1.1.1"/>
    </reaction>
</comment>
<evidence type="ECO:0000313" key="13">
    <source>
        <dbReference type="Proteomes" id="UP000234662"/>
    </source>
</evidence>
<dbReference type="CDD" id="cd08298">
    <property type="entry name" value="CAD2"/>
    <property type="match status" value="1"/>
</dbReference>
<dbReference type="SUPFAM" id="SSF51735">
    <property type="entry name" value="NAD(P)-binding Rossmann-fold domains"/>
    <property type="match status" value="1"/>
</dbReference>
<keyword evidence="6" id="KW-0560">Oxidoreductase</keyword>
<keyword evidence="5" id="KW-0862">Zinc</keyword>
<dbReference type="EC" id="1.1.1.1" evidence="3"/>
<dbReference type="PANTHER" id="PTHR42940">
    <property type="entry name" value="ALCOHOL DEHYDROGENASE 1-RELATED"/>
    <property type="match status" value="1"/>
</dbReference>
<dbReference type="SUPFAM" id="SSF50129">
    <property type="entry name" value="GroES-like"/>
    <property type="match status" value="1"/>
</dbReference>
<proteinExistence type="inferred from homology"/>
<evidence type="ECO:0000259" key="11">
    <source>
        <dbReference type="SMART" id="SM00829"/>
    </source>
</evidence>
<comment type="catalytic activity">
    <reaction evidence="8">
        <text>a secondary alcohol + NAD(+) = a ketone + NADH + H(+)</text>
        <dbReference type="Rhea" id="RHEA:10740"/>
        <dbReference type="ChEBI" id="CHEBI:15378"/>
        <dbReference type="ChEBI" id="CHEBI:17087"/>
        <dbReference type="ChEBI" id="CHEBI:35681"/>
        <dbReference type="ChEBI" id="CHEBI:57540"/>
        <dbReference type="ChEBI" id="CHEBI:57945"/>
        <dbReference type="EC" id="1.1.1.1"/>
    </reaction>
</comment>
<dbReference type="GO" id="GO:0005737">
    <property type="term" value="C:cytoplasm"/>
    <property type="evidence" value="ECO:0007669"/>
    <property type="project" value="TreeGrafter"/>
</dbReference>
<evidence type="ECO:0000256" key="1">
    <source>
        <dbReference type="ARBA" id="ARBA00001947"/>
    </source>
</evidence>
<dbReference type="Pfam" id="PF00107">
    <property type="entry name" value="ADH_zinc_N"/>
    <property type="match status" value="1"/>
</dbReference>
<dbReference type="InterPro" id="IPR020843">
    <property type="entry name" value="ER"/>
</dbReference>